<dbReference type="GeneID" id="111115968"/>
<dbReference type="Proteomes" id="UP000694844">
    <property type="component" value="Chromosome 1"/>
</dbReference>
<sequence>MEVYVKTTNQRFLMEPLVPYRSSEFQVNPGEYRSLRESEETQDLMIDKFVDKTILSILSKMSDEVAVGRNQTLPEKRANQSNPSSPSKLKSAKSKKDRKKGKKEAVHYDAIVDMRLPPDHMITVPLSQFKSMVMSEVESRARMVHDFYSFQFNDVQQDRAQMFTDFIKARDNERKLEDQLKFAISEIHQNQIENERLKRELENIKDAKKKKRKDAKLRRNQEKLLGEGSTEKEVGNEKKQLSKTENANYSPKDKLKPENEAKKTGSTKLPKETVGKNGKLELDSGEPSVSVNNEEKSARTKRELGDGDESKSGSTCTL</sequence>
<feature type="region of interest" description="Disordered" evidence="1">
    <location>
        <begin position="207"/>
        <end position="318"/>
    </location>
</feature>
<evidence type="ECO:0000313" key="2">
    <source>
        <dbReference type="Proteomes" id="UP000694844"/>
    </source>
</evidence>
<feature type="compositionally biased region" description="Basic and acidic residues" evidence="1">
    <location>
        <begin position="293"/>
        <end position="311"/>
    </location>
</feature>
<name>A0A8B8C4T8_CRAVI</name>
<keyword evidence="2" id="KW-1185">Reference proteome</keyword>
<feature type="compositionally biased region" description="Basic residues" evidence="1">
    <location>
        <begin position="207"/>
        <end position="216"/>
    </location>
</feature>
<feature type="compositionally biased region" description="Basic residues" evidence="1">
    <location>
        <begin position="90"/>
        <end position="102"/>
    </location>
</feature>
<gene>
    <name evidence="3" type="primary">LOC111115968</name>
</gene>
<organism evidence="2 3">
    <name type="scientific">Crassostrea virginica</name>
    <name type="common">Eastern oyster</name>
    <dbReference type="NCBI Taxonomy" id="6565"/>
    <lineage>
        <taxon>Eukaryota</taxon>
        <taxon>Metazoa</taxon>
        <taxon>Spiralia</taxon>
        <taxon>Lophotrochozoa</taxon>
        <taxon>Mollusca</taxon>
        <taxon>Bivalvia</taxon>
        <taxon>Autobranchia</taxon>
        <taxon>Pteriomorphia</taxon>
        <taxon>Ostreida</taxon>
        <taxon>Ostreoidea</taxon>
        <taxon>Ostreidae</taxon>
        <taxon>Crassostrea</taxon>
    </lineage>
</organism>
<evidence type="ECO:0000313" key="3">
    <source>
        <dbReference type="RefSeq" id="XP_022310610.1"/>
    </source>
</evidence>
<reference evidence="2" key="1">
    <citation type="submission" date="2024-06" db="UniProtKB">
        <authorList>
            <consortium name="RefSeq"/>
        </authorList>
    </citation>
    <scope>NUCLEOTIDE SEQUENCE [LARGE SCALE GENOMIC DNA]</scope>
</reference>
<dbReference type="RefSeq" id="XP_022310610.1">
    <property type="nucleotide sequence ID" value="XM_022454902.1"/>
</dbReference>
<feature type="compositionally biased region" description="Basic and acidic residues" evidence="1">
    <location>
        <begin position="251"/>
        <end position="282"/>
    </location>
</feature>
<reference evidence="3" key="2">
    <citation type="submission" date="2025-08" db="UniProtKB">
        <authorList>
            <consortium name="RefSeq"/>
        </authorList>
    </citation>
    <scope>IDENTIFICATION</scope>
    <source>
        <tissue evidence="3">Whole sample</tissue>
    </source>
</reference>
<protein>
    <submittedName>
        <fullName evidence="3">Uncharacterized protein LOC111115968</fullName>
    </submittedName>
</protein>
<dbReference type="OrthoDB" id="6120206at2759"/>
<feature type="compositionally biased region" description="Basic and acidic residues" evidence="1">
    <location>
        <begin position="217"/>
        <end position="242"/>
    </location>
</feature>
<feature type="compositionally biased region" description="Polar residues" evidence="1">
    <location>
        <begin position="72"/>
        <end position="83"/>
    </location>
</feature>
<feature type="region of interest" description="Disordered" evidence="1">
    <location>
        <begin position="72"/>
        <end position="105"/>
    </location>
</feature>
<proteinExistence type="predicted"/>
<dbReference type="KEGG" id="cvn:111115968"/>
<dbReference type="AlphaFoldDB" id="A0A8B8C4T8"/>
<evidence type="ECO:0000256" key="1">
    <source>
        <dbReference type="SAM" id="MobiDB-lite"/>
    </source>
</evidence>
<accession>A0A8B8C4T8</accession>